<dbReference type="EMBL" id="VSSQ01006324">
    <property type="protein sequence ID" value="MPM32308.1"/>
    <property type="molecule type" value="Genomic_DNA"/>
</dbReference>
<sequence length="85" mass="9680">MRVFFLELLEELHLTEHIARVGLPEDFGELDRGEPVARVLAVFVRNLGDGELVRLRSAQRQRRSLGPALLRLLPFLFLCHVAPPP</sequence>
<protein>
    <submittedName>
        <fullName evidence="1">Uncharacterized protein</fullName>
    </submittedName>
</protein>
<organism evidence="1">
    <name type="scientific">bioreactor metagenome</name>
    <dbReference type="NCBI Taxonomy" id="1076179"/>
    <lineage>
        <taxon>unclassified sequences</taxon>
        <taxon>metagenomes</taxon>
        <taxon>ecological metagenomes</taxon>
    </lineage>
</organism>
<name>A0A644YWB4_9ZZZZ</name>
<reference evidence="1" key="1">
    <citation type="submission" date="2019-08" db="EMBL/GenBank/DDBJ databases">
        <authorList>
            <person name="Kucharzyk K."/>
            <person name="Murdoch R.W."/>
            <person name="Higgins S."/>
            <person name="Loffler F."/>
        </authorList>
    </citation>
    <scope>NUCLEOTIDE SEQUENCE</scope>
</reference>
<gene>
    <name evidence="1" type="ORF">SDC9_78870</name>
</gene>
<comment type="caution">
    <text evidence="1">The sequence shown here is derived from an EMBL/GenBank/DDBJ whole genome shotgun (WGS) entry which is preliminary data.</text>
</comment>
<accession>A0A644YWB4</accession>
<evidence type="ECO:0000313" key="1">
    <source>
        <dbReference type="EMBL" id="MPM32308.1"/>
    </source>
</evidence>
<proteinExistence type="predicted"/>
<dbReference type="AlphaFoldDB" id="A0A644YWB4"/>